<gene>
    <name evidence="10" type="ORF">HMPREF0731_2494</name>
</gene>
<evidence type="ECO:0000313" key="11">
    <source>
        <dbReference type="Proteomes" id="UP000005324"/>
    </source>
</evidence>
<evidence type="ECO:0000256" key="7">
    <source>
        <dbReference type="ARBA" id="ARBA00023136"/>
    </source>
</evidence>
<keyword evidence="5" id="KW-0029">Amino-acid transport</keyword>
<protein>
    <submittedName>
        <fullName evidence="10">Branched-chain amino acid ABC transporter, permease protein</fullName>
    </submittedName>
</protein>
<comment type="subcellular location">
    <subcellularLocation>
        <location evidence="1">Cell membrane</location>
        <topology evidence="1">Multi-pass membrane protein</topology>
    </subcellularLocation>
</comment>
<dbReference type="GO" id="GO:0006865">
    <property type="term" value="P:amino acid transport"/>
    <property type="evidence" value="ECO:0007669"/>
    <property type="project" value="UniProtKB-KW"/>
</dbReference>
<dbReference type="AlphaFoldDB" id="D5RN33"/>
<evidence type="ECO:0000256" key="6">
    <source>
        <dbReference type="ARBA" id="ARBA00022989"/>
    </source>
</evidence>
<accession>D5RN33</accession>
<evidence type="ECO:0000256" key="4">
    <source>
        <dbReference type="ARBA" id="ARBA00022692"/>
    </source>
</evidence>
<feature type="transmembrane region" description="Helical" evidence="9">
    <location>
        <begin position="48"/>
        <end position="64"/>
    </location>
</feature>
<feature type="transmembrane region" description="Helical" evidence="9">
    <location>
        <begin position="289"/>
        <end position="308"/>
    </location>
</feature>
<feature type="transmembrane region" description="Helical" evidence="9">
    <location>
        <begin position="117"/>
        <end position="135"/>
    </location>
</feature>
<evidence type="ECO:0000256" key="8">
    <source>
        <dbReference type="ARBA" id="ARBA00037998"/>
    </source>
</evidence>
<reference evidence="10 11" key="1">
    <citation type="submission" date="2010-04" db="EMBL/GenBank/DDBJ databases">
        <authorList>
            <person name="Qin X."/>
            <person name="Bachman B."/>
            <person name="Battles P."/>
            <person name="Bell A."/>
            <person name="Bess C."/>
            <person name="Bickham C."/>
            <person name="Chaboub L."/>
            <person name="Chen D."/>
            <person name="Coyle M."/>
            <person name="Deiros D.R."/>
            <person name="Dinh H."/>
            <person name="Forbes L."/>
            <person name="Fowler G."/>
            <person name="Francisco L."/>
            <person name="Fu Q."/>
            <person name="Gubbala S."/>
            <person name="Hale W."/>
            <person name="Han Y."/>
            <person name="Hemphill L."/>
            <person name="Highlander S.K."/>
            <person name="Hirani K."/>
            <person name="Hogues M."/>
            <person name="Jackson L."/>
            <person name="Jakkamsetti A."/>
            <person name="Javaid M."/>
            <person name="Jiang H."/>
            <person name="Korchina V."/>
            <person name="Kovar C."/>
            <person name="Lara F."/>
            <person name="Lee S."/>
            <person name="Mata R."/>
            <person name="Mathew T."/>
            <person name="Moen C."/>
            <person name="Morales K."/>
            <person name="Munidasa M."/>
            <person name="Nazareth L."/>
            <person name="Ngo R."/>
            <person name="Nguyen L."/>
            <person name="Okwuonu G."/>
            <person name="Ongeri F."/>
            <person name="Patil S."/>
            <person name="Petrosino J."/>
            <person name="Pham C."/>
            <person name="Pham P."/>
            <person name="Pu L.-L."/>
            <person name="Puazo M."/>
            <person name="Raj R."/>
            <person name="Reid J."/>
            <person name="Rouhana J."/>
            <person name="Saada N."/>
            <person name="Shang Y."/>
            <person name="Simmons D."/>
            <person name="Thornton R."/>
            <person name="Warren J."/>
            <person name="Weissenberger G."/>
            <person name="Zhang J."/>
            <person name="Zhang L."/>
            <person name="Zhou C."/>
            <person name="Zhu D."/>
            <person name="Muzny D."/>
            <person name="Worley K."/>
            <person name="Gibbs R."/>
        </authorList>
    </citation>
    <scope>NUCLEOTIDE SEQUENCE [LARGE SCALE GENOMIC DNA]</scope>
    <source>
        <strain evidence="10 11">ATCC 49957</strain>
    </source>
</reference>
<dbReference type="CDD" id="cd06582">
    <property type="entry name" value="TM_PBP1_LivH_like"/>
    <property type="match status" value="1"/>
</dbReference>
<organism evidence="10 11">
    <name type="scientific">Pseudoroseomonas cervicalis ATCC 49957</name>
    <dbReference type="NCBI Taxonomy" id="525371"/>
    <lineage>
        <taxon>Bacteria</taxon>
        <taxon>Pseudomonadati</taxon>
        <taxon>Pseudomonadota</taxon>
        <taxon>Alphaproteobacteria</taxon>
        <taxon>Acetobacterales</taxon>
        <taxon>Roseomonadaceae</taxon>
        <taxon>Roseomonas</taxon>
    </lineage>
</organism>
<dbReference type="Pfam" id="PF02653">
    <property type="entry name" value="BPD_transp_2"/>
    <property type="match status" value="1"/>
</dbReference>
<dbReference type="InterPro" id="IPR001851">
    <property type="entry name" value="ABC_transp_permease"/>
</dbReference>
<sequence length="317" mass="32868">MSYAGEIEALLQILAAGLLLGCLYGLMCAGLGLIFGIMRVINFAQGDFMMLAMYTGLAGVALLAPGRSWAFAIAMLVACAAAALFYGIGAATHWALVSRVSGARAIGTADAGHTGQLILTLGLSLVLQNGGLMLFGSSPVSIPNEAATRSWTMEFAGGDVMLFINQARAWSAVMAVAAVLLVILLMARSGIGRQLRAVANNPVAALYMGIHVDRAFRTAFGIGLALTAVAGVCVATFYPFQAYTGFDFVIIMYAGVVLGGMGSVGGAFLGGLIIGLVQQLSNLVLPPQLQNTAVFIVFLAVLLIRPQGLFGRGVERA</sequence>
<dbReference type="GO" id="GO:0022857">
    <property type="term" value="F:transmembrane transporter activity"/>
    <property type="evidence" value="ECO:0007669"/>
    <property type="project" value="InterPro"/>
</dbReference>
<comment type="caution">
    <text evidence="10">The sequence shown here is derived from an EMBL/GenBank/DDBJ whole genome shotgun (WGS) entry which is preliminary data.</text>
</comment>
<keyword evidence="3" id="KW-1003">Cell membrane</keyword>
<dbReference type="EMBL" id="ADVL01000426">
    <property type="protein sequence ID" value="EFH11300.1"/>
    <property type="molecule type" value="Genomic_DNA"/>
</dbReference>
<feature type="transmembrane region" description="Helical" evidence="9">
    <location>
        <begin position="250"/>
        <end position="277"/>
    </location>
</feature>
<evidence type="ECO:0000256" key="9">
    <source>
        <dbReference type="SAM" id="Phobius"/>
    </source>
</evidence>
<evidence type="ECO:0000313" key="10">
    <source>
        <dbReference type="EMBL" id="EFH11300.1"/>
    </source>
</evidence>
<dbReference type="PANTHER" id="PTHR11795">
    <property type="entry name" value="BRANCHED-CHAIN AMINO ACID TRANSPORT SYSTEM PERMEASE PROTEIN LIVH"/>
    <property type="match status" value="1"/>
</dbReference>
<dbReference type="HOGENOM" id="CLU_039929_2_0_5"/>
<feature type="transmembrane region" description="Helical" evidence="9">
    <location>
        <begin position="218"/>
        <end position="238"/>
    </location>
</feature>
<feature type="transmembrane region" description="Helical" evidence="9">
    <location>
        <begin position="70"/>
        <end position="96"/>
    </location>
</feature>
<feature type="transmembrane region" description="Helical" evidence="9">
    <location>
        <begin position="169"/>
        <end position="187"/>
    </location>
</feature>
<comment type="similarity">
    <text evidence="8">Belongs to the binding-protein-dependent transport system permease family. LivHM subfamily.</text>
</comment>
<dbReference type="Proteomes" id="UP000005324">
    <property type="component" value="Unassembled WGS sequence"/>
</dbReference>
<feature type="transmembrane region" description="Helical" evidence="9">
    <location>
        <begin position="12"/>
        <end position="36"/>
    </location>
</feature>
<evidence type="ECO:0000256" key="3">
    <source>
        <dbReference type="ARBA" id="ARBA00022475"/>
    </source>
</evidence>
<keyword evidence="6 9" id="KW-1133">Transmembrane helix</keyword>
<dbReference type="RefSeq" id="WP_007005424.1">
    <property type="nucleotide sequence ID" value="NZ_GG770782.1"/>
</dbReference>
<evidence type="ECO:0000256" key="5">
    <source>
        <dbReference type="ARBA" id="ARBA00022970"/>
    </source>
</evidence>
<keyword evidence="7 9" id="KW-0472">Membrane</keyword>
<keyword evidence="11" id="KW-1185">Reference proteome</keyword>
<dbReference type="PANTHER" id="PTHR11795:SF445">
    <property type="entry name" value="AMINO ACID ABC TRANSPORTER PERMEASE PROTEIN"/>
    <property type="match status" value="1"/>
</dbReference>
<proteinExistence type="inferred from homology"/>
<evidence type="ECO:0000256" key="2">
    <source>
        <dbReference type="ARBA" id="ARBA00022448"/>
    </source>
</evidence>
<name>D5RN33_9PROT</name>
<dbReference type="GO" id="GO:0005886">
    <property type="term" value="C:plasma membrane"/>
    <property type="evidence" value="ECO:0007669"/>
    <property type="project" value="UniProtKB-SubCell"/>
</dbReference>
<keyword evidence="2" id="KW-0813">Transport</keyword>
<keyword evidence="4 9" id="KW-0812">Transmembrane</keyword>
<evidence type="ECO:0000256" key="1">
    <source>
        <dbReference type="ARBA" id="ARBA00004651"/>
    </source>
</evidence>
<dbReference type="InterPro" id="IPR052157">
    <property type="entry name" value="BCAA_transport_permease"/>
</dbReference>